<reference evidence="1" key="2">
    <citation type="journal article" date="2020" name="Nat. Commun.">
        <title>Large-scale genome sequencing of mycorrhizal fungi provides insights into the early evolution of symbiotic traits.</title>
        <authorList>
            <person name="Miyauchi S."/>
            <person name="Kiss E."/>
            <person name="Kuo A."/>
            <person name="Drula E."/>
            <person name="Kohler A."/>
            <person name="Sanchez-Garcia M."/>
            <person name="Morin E."/>
            <person name="Andreopoulos B."/>
            <person name="Barry K.W."/>
            <person name="Bonito G."/>
            <person name="Buee M."/>
            <person name="Carver A."/>
            <person name="Chen C."/>
            <person name="Cichocki N."/>
            <person name="Clum A."/>
            <person name="Culley D."/>
            <person name="Crous P.W."/>
            <person name="Fauchery L."/>
            <person name="Girlanda M."/>
            <person name="Hayes R.D."/>
            <person name="Keri Z."/>
            <person name="LaButti K."/>
            <person name="Lipzen A."/>
            <person name="Lombard V."/>
            <person name="Magnuson J."/>
            <person name="Maillard F."/>
            <person name="Murat C."/>
            <person name="Nolan M."/>
            <person name="Ohm R.A."/>
            <person name="Pangilinan J."/>
            <person name="Pereira M.F."/>
            <person name="Perotto S."/>
            <person name="Peter M."/>
            <person name="Pfister S."/>
            <person name="Riley R."/>
            <person name="Sitrit Y."/>
            <person name="Stielow J.B."/>
            <person name="Szollosi G."/>
            <person name="Zifcakova L."/>
            <person name="Stursova M."/>
            <person name="Spatafora J.W."/>
            <person name="Tedersoo L."/>
            <person name="Vaario L.M."/>
            <person name="Yamada A."/>
            <person name="Yan M."/>
            <person name="Wang P."/>
            <person name="Xu J."/>
            <person name="Bruns T."/>
            <person name="Baldrian P."/>
            <person name="Vilgalys R."/>
            <person name="Dunand C."/>
            <person name="Henrissat B."/>
            <person name="Grigoriev I.V."/>
            <person name="Hibbett D."/>
            <person name="Nagy L.G."/>
            <person name="Martin F.M."/>
        </authorList>
    </citation>
    <scope>NUCLEOTIDE SEQUENCE</scope>
    <source>
        <strain evidence="1">P2</strain>
    </source>
</reference>
<accession>A0ACB6YZP0</accession>
<sequence length="80" mass="9203">MTTSGSLGDAAIVSPPLMPFVPLIPSNSQIQPHTSFHSPRSDVPEGLHRDKRHPLPMRWQTVFKQRKRGWRERIKRYGDS</sequence>
<keyword evidence="2" id="KW-1185">Reference proteome</keyword>
<proteinExistence type="predicted"/>
<reference evidence="1" key="1">
    <citation type="submission" date="2019-10" db="EMBL/GenBank/DDBJ databases">
        <authorList>
            <consortium name="DOE Joint Genome Institute"/>
            <person name="Kuo A."/>
            <person name="Miyauchi S."/>
            <person name="Kiss E."/>
            <person name="Drula E."/>
            <person name="Kohler A."/>
            <person name="Sanchez-Garcia M."/>
            <person name="Andreopoulos B."/>
            <person name="Barry K.W."/>
            <person name="Bonito G."/>
            <person name="Buee M."/>
            <person name="Carver A."/>
            <person name="Chen C."/>
            <person name="Cichocki N."/>
            <person name="Clum A."/>
            <person name="Culley D."/>
            <person name="Crous P.W."/>
            <person name="Fauchery L."/>
            <person name="Girlanda M."/>
            <person name="Hayes R."/>
            <person name="Keri Z."/>
            <person name="Labutti K."/>
            <person name="Lipzen A."/>
            <person name="Lombard V."/>
            <person name="Magnuson J."/>
            <person name="Maillard F."/>
            <person name="Morin E."/>
            <person name="Murat C."/>
            <person name="Nolan M."/>
            <person name="Ohm R."/>
            <person name="Pangilinan J."/>
            <person name="Pereira M."/>
            <person name="Perotto S."/>
            <person name="Peter M."/>
            <person name="Riley R."/>
            <person name="Sitrit Y."/>
            <person name="Stielow B."/>
            <person name="Szollosi G."/>
            <person name="Zifcakova L."/>
            <person name="Stursova M."/>
            <person name="Spatafora J.W."/>
            <person name="Tedersoo L."/>
            <person name="Vaario L.-M."/>
            <person name="Yamada A."/>
            <person name="Yan M."/>
            <person name="Wang P."/>
            <person name="Xu J."/>
            <person name="Bruns T."/>
            <person name="Baldrian P."/>
            <person name="Vilgalys R."/>
            <person name="Henrissat B."/>
            <person name="Grigoriev I.V."/>
            <person name="Hibbett D."/>
            <person name="Nagy L.G."/>
            <person name="Martin F.M."/>
        </authorList>
    </citation>
    <scope>NUCLEOTIDE SEQUENCE</scope>
    <source>
        <strain evidence="1">P2</strain>
    </source>
</reference>
<gene>
    <name evidence="1" type="ORF">BDM02DRAFT_3124018</name>
</gene>
<organism evidence="1 2">
    <name type="scientific">Thelephora ganbajun</name>
    <name type="common">Ganba fungus</name>
    <dbReference type="NCBI Taxonomy" id="370292"/>
    <lineage>
        <taxon>Eukaryota</taxon>
        <taxon>Fungi</taxon>
        <taxon>Dikarya</taxon>
        <taxon>Basidiomycota</taxon>
        <taxon>Agaricomycotina</taxon>
        <taxon>Agaricomycetes</taxon>
        <taxon>Thelephorales</taxon>
        <taxon>Thelephoraceae</taxon>
        <taxon>Thelephora</taxon>
    </lineage>
</organism>
<dbReference type="EMBL" id="MU118317">
    <property type="protein sequence ID" value="KAF9642935.1"/>
    <property type="molecule type" value="Genomic_DNA"/>
</dbReference>
<name>A0ACB6YZP0_THEGA</name>
<dbReference type="Proteomes" id="UP000886501">
    <property type="component" value="Unassembled WGS sequence"/>
</dbReference>
<protein>
    <submittedName>
        <fullName evidence="1">Uncharacterized protein</fullName>
    </submittedName>
</protein>
<evidence type="ECO:0000313" key="2">
    <source>
        <dbReference type="Proteomes" id="UP000886501"/>
    </source>
</evidence>
<evidence type="ECO:0000313" key="1">
    <source>
        <dbReference type="EMBL" id="KAF9642935.1"/>
    </source>
</evidence>
<comment type="caution">
    <text evidence="1">The sequence shown here is derived from an EMBL/GenBank/DDBJ whole genome shotgun (WGS) entry which is preliminary data.</text>
</comment>